<evidence type="ECO:0000313" key="7">
    <source>
        <dbReference type="Proteomes" id="UP001148786"/>
    </source>
</evidence>
<evidence type="ECO:0000256" key="1">
    <source>
        <dbReference type="ARBA" id="ARBA00004123"/>
    </source>
</evidence>
<dbReference type="PANTHER" id="PTHR33572">
    <property type="entry name" value="SPORE DEVELOPMENT REGULATOR VOSA"/>
    <property type="match status" value="1"/>
</dbReference>
<sequence length="231" mass="25187">MLSAGTPIHFATGQFAGQTVRLEVVEIQKANLGRRSTGNDRQFIDPPPVVRLRLFRVENAGTAQQTEAEINYDAVQVVGFLCTVDLFPVPAPGSQGALTEASKQTQALAGTIFVQPAVVDNHGRKSLLFTLGDLSVKNEGTFILRYRIFDVLSTPLVQQNPLGFIAEARSAPFRVYSNTDFPGFAPSTELTKASFLSVIKEGLVSHGPTKQLSRSGVKVKVREVEKMQQRT</sequence>
<comment type="caution">
    <text evidence="6">The sequence shown here is derived from an EMBL/GenBank/DDBJ whole genome shotgun (WGS) entry which is preliminary data.</text>
</comment>
<keyword evidence="4" id="KW-0539">Nucleus</keyword>
<protein>
    <recommendedName>
        <fullName evidence="5">Velvet domain-containing protein</fullName>
    </recommendedName>
</protein>
<feature type="domain" description="Velvet" evidence="5">
    <location>
        <begin position="17"/>
        <end position="204"/>
    </location>
</feature>
<proteinExistence type="predicted"/>
<dbReference type="AlphaFoldDB" id="A0A9W8MWG3"/>
<evidence type="ECO:0000256" key="3">
    <source>
        <dbReference type="ARBA" id="ARBA00023163"/>
    </source>
</evidence>
<keyword evidence="7" id="KW-1185">Reference proteome</keyword>
<reference evidence="6" key="1">
    <citation type="submission" date="2022-07" db="EMBL/GenBank/DDBJ databases">
        <title>Genome Sequence of Agrocybe chaxingu.</title>
        <authorList>
            <person name="Buettner E."/>
        </authorList>
    </citation>
    <scope>NUCLEOTIDE SEQUENCE</scope>
    <source>
        <strain evidence="6">MP-N11</strain>
    </source>
</reference>
<gene>
    <name evidence="6" type="ORF">NLJ89_g2448</name>
</gene>
<dbReference type="InterPro" id="IPR021740">
    <property type="entry name" value="Velvet"/>
</dbReference>
<dbReference type="OrthoDB" id="5599552at2759"/>
<evidence type="ECO:0000256" key="2">
    <source>
        <dbReference type="ARBA" id="ARBA00023015"/>
    </source>
</evidence>
<dbReference type="EMBL" id="JANKHO010000151">
    <property type="protein sequence ID" value="KAJ3514301.1"/>
    <property type="molecule type" value="Genomic_DNA"/>
</dbReference>
<dbReference type="Proteomes" id="UP001148786">
    <property type="component" value="Unassembled WGS sequence"/>
</dbReference>
<comment type="subcellular location">
    <subcellularLocation>
        <location evidence="1">Nucleus</location>
    </subcellularLocation>
</comment>
<dbReference type="PROSITE" id="PS51821">
    <property type="entry name" value="VELVET"/>
    <property type="match status" value="1"/>
</dbReference>
<dbReference type="InterPro" id="IPR037525">
    <property type="entry name" value="Velvet_dom"/>
</dbReference>
<keyword evidence="2" id="KW-0805">Transcription regulation</keyword>
<dbReference type="Pfam" id="PF11754">
    <property type="entry name" value="Velvet"/>
    <property type="match status" value="2"/>
</dbReference>
<dbReference type="PANTHER" id="PTHR33572:SF3">
    <property type="entry name" value="VELVET COMPLEX SUBUNIT B"/>
    <property type="match status" value="1"/>
</dbReference>
<dbReference type="Gene3D" id="2.60.40.3960">
    <property type="entry name" value="Velvet domain"/>
    <property type="match status" value="1"/>
</dbReference>
<keyword evidence="3" id="KW-0804">Transcription</keyword>
<organism evidence="6 7">
    <name type="scientific">Agrocybe chaxingu</name>
    <dbReference type="NCBI Taxonomy" id="84603"/>
    <lineage>
        <taxon>Eukaryota</taxon>
        <taxon>Fungi</taxon>
        <taxon>Dikarya</taxon>
        <taxon>Basidiomycota</taxon>
        <taxon>Agaricomycotina</taxon>
        <taxon>Agaricomycetes</taxon>
        <taxon>Agaricomycetidae</taxon>
        <taxon>Agaricales</taxon>
        <taxon>Agaricineae</taxon>
        <taxon>Strophariaceae</taxon>
        <taxon>Agrocybe</taxon>
    </lineage>
</organism>
<dbReference type="InterPro" id="IPR038491">
    <property type="entry name" value="Velvet_dom_sf"/>
</dbReference>
<dbReference type="GO" id="GO:0005634">
    <property type="term" value="C:nucleus"/>
    <property type="evidence" value="ECO:0007669"/>
    <property type="project" value="UniProtKB-SubCell"/>
</dbReference>
<evidence type="ECO:0000256" key="4">
    <source>
        <dbReference type="ARBA" id="ARBA00023242"/>
    </source>
</evidence>
<accession>A0A9W8MWG3</accession>
<evidence type="ECO:0000313" key="6">
    <source>
        <dbReference type="EMBL" id="KAJ3514301.1"/>
    </source>
</evidence>
<name>A0A9W8MWG3_9AGAR</name>
<evidence type="ECO:0000259" key="5">
    <source>
        <dbReference type="PROSITE" id="PS51821"/>
    </source>
</evidence>